<dbReference type="Proteomes" id="UP000712673">
    <property type="component" value="Unassembled WGS sequence"/>
</dbReference>
<name>A0A937W5M5_UNCTE</name>
<gene>
    <name evidence="2" type="ORF">FJZ47_17585</name>
</gene>
<dbReference type="PANTHER" id="PTHR30203">
    <property type="entry name" value="OUTER MEMBRANE CATION EFFLUX PROTEIN"/>
    <property type="match status" value="1"/>
</dbReference>
<evidence type="ECO:0000256" key="1">
    <source>
        <dbReference type="ARBA" id="ARBA00007613"/>
    </source>
</evidence>
<dbReference type="InterPro" id="IPR003423">
    <property type="entry name" value="OMP_efflux"/>
</dbReference>
<dbReference type="PANTHER" id="PTHR30203:SF24">
    <property type="entry name" value="BLR4935 PROTEIN"/>
    <property type="match status" value="1"/>
</dbReference>
<dbReference type="SUPFAM" id="SSF56954">
    <property type="entry name" value="Outer membrane efflux proteins (OEP)"/>
    <property type="match status" value="1"/>
</dbReference>
<accession>A0A937W5M5</accession>
<dbReference type="Gene3D" id="1.20.1600.10">
    <property type="entry name" value="Outer membrane efflux proteins (OEP)"/>
    <property type="match status" value="1"/>
</dbReference>
<comment type="similarity">
    <text evidence="1">Belongs to the outer membrane factor (OMF) (TC 1.B.17) family.</text>
</comment>
<dbReference type="GO" id="GO:0015562">
    <property type="term" value="F:efflux transmembrane transporter activity"/>
    <property type="evidence" value="ECO:0007669"/>
    <property type="project" value="InterPro"/>
</dbReference>
<proteinExistence type="inferred from homology"/>
<dbReference type="AlphaFoldDB" id="A0A937W5M5"/>
<sequence>MKSPWRRRSACPTWRLAWCSSARIAGVLPDKRWGGSLAIPLPLWNRNTGGIAAAQARHRATALERTALEQAISAEVSNALTELQRLQATIHLFHDTLLPQSRENLALLQHAFSAGEVGIVPLLTEQRQVIALSTEYLETRFAYRVALVALDSMLGGGPR</sequence>
<reference evidence="2" key="1">
    <citation type="submission" date="2019-03" db="EMBL/GenBank/DDBJ databases">
        <title>Lake Tanganyika Metagenome-Assembled Genomes (MAGs).</title>
        <authorList>
            <person name="Tran P."/>
        </authorList>
    </citation>
    <scope>NUCLEOTIDE SEQUENCE</scope>
    <source>
        <strain evidence="2">K_DeepCast_65m_m2_066</strain>
    </source>
</reference>
<dbReference type="EMBL" id="VGLS01000623">
    <property type="protein sequence ID" value="MBM3225592.1"/>
    <property type="molecule type" value="Genomic_DNA"/>
</dbReference>
<evidence type="ECO:0000313" key="3">
    <source>
        <dbReference type="Proteomes" id="UP000712673"/>
    </source>
</evidence>
<evidence type="ECO:0000313" key="2">
    <source>
        <dbReference type="EMBL" id="MBM3225592.1"/>
    </source>
</evidence>
<organism evidence="2 3">
    <name type="scientific">Tectimicrobiota bacterium</name>
    <dbReference type="NCBI Taxonomy" id="2528274"/>
    <lineage>
        <taxon>Bacteria</taxon>
        <taxon>Pseudomonadati</taxon>
        <taxon>Nitrospinota/Tectimicrobiota group</taxon>
        <taxon>Candidatus Tectimicrobiota</taxon>
    </lineage>
</organism>
<comment type="caution">
    <text evidence="2">The sequence shown here is derived from an EMBL/GenBank/DDBJ whole genome shotgun (WGS) entry which is preliminary data.</text>
</comment>
<dbReference type="Pfam" id="PF02321">
    <property type="entry name" value="OEP"/>
    <property type="match status" value="1"/>
</dbReference>
<protein>
    <submittedName>
        <fullName evidence="2">TolC family protein</fullName>
    </submittedName>
</protein>
<dbReference type="InterPro" id="IPR010131">
    <property type="entry name" value="MdtP/NodT-like"/>
</dbReference>